<evidence type="ECO:0000313" key="3">
    <source>
        <dbReference type="Proteomes" id="UP000287917"/>
    </source>
</evidence>
<protein>
    <submittedName>
        <fullName evidence="1">N-formylglutamate deformylase</fullName>
        <ecNumber evidence="1">3.5.1.68</ecNumber>
    </submittedName>
</protein>
<dbReference type="InterPro" id="IPR010247">
    <property type="entry name" value="HutG_amidohyd"/>
</dbReference>
<gene>
    <name evidence="1" type="primary">hutG</name>
    <name evidence="2" type="ORF">DSY93_09055</name>
    <name evidence="1" type="ORF">DSY96_03760</name>
</gene>
<dbReference type="EMBL" id="QNZK01000132">
    <property type="protein sequence ID" value="RTZ85978.1"/>
    <property type="molecule type" value="Genomic_DNA"/>
</dbReference>
<dbReference type="SUPFAM" id="SSF53187">
    <property type="entry name" value="Zn-dependent exopeptidases"/>
    <property type="match status" value="1"/>
</dbReference>
<name>A0A432GR13_9DELT</name>
<evidence type="ECO:0000313" key="2">
    <source>
        <dbReference type="EMBL" id="RTZ88124.1"/>
    </source>
</evidence>
<organism evidence="1 3">
    <name type="scientific">SAR324 cluster bacterium</name>
    <dbReference type="NCBI Taxonomy" id="2024889"/>
    <lineage>
        <taxon>Bacteria</taxon>
        <taxon>Deltaproteobacteria</taxon>
        <taxon>SAR324 cluster</taxon>
    </lineage>
</organism>
<evidence type="ECO:0000313" key="1">
    <source>
        <dbReference type="EMBL" id="RTZ85978.1"/>
    </source>
</evidence>
<dbReference type="Proteomes" id="UP000287917">
    <property type="component" value="Unassembled WGS sequence"/>
</dbReference>
<dbReference type="Gene3D" id="3.40.630.40">
    <property type="entry name" value="Zn-dependent exopeptidases"/>
    <property type="match status" value="1"/>
</dbReference>
<reference evidence="3 4" key="1">
    <citation type="submission" date="2018-06" db="EMBL/GenBank/DDBJ databases">
        <title>Combined omics and stable isotope probing to characterize newly discovered Mariana Back-Arc vent microbial communities.</title>
        <authorList>
            <person name="Trembath-Reichert E."/>
            <person name="Huber J.A."/>
        </authorList>
    </citation>
    <scope>NUCLEOTIDE SEQUENCE [LARGE SCALE GENOMIC DNA]</scope>
    <source>
        <strain evidence="2">MAG 151</strain>
        <strain evidence="1">MAG 58</strain>
    </source>
</reference>
<sequence length="264" mass="30094">MNPVEVFEGESPVILGQPHGGTFIPAKVASQFNANGLKIADTDWHIHRLYKGLLPQATVVQATFNRYLIDVNRDPSGKSLYPGLVTTELCPTLDFEGQDIYNKGAEPDAQEIESRLQTYHTAYHAALLEQLNRIKKKYGIVLLFDCHSIRSYLPNLFEGALPELNLGTNNGKSCDSKIEKVAIDMCEKDGRYNYVLNGRFNGGWTTRTYANPEYGIHCIQLEIAQRTYMDEFVPWKFCEDRAEKLQLYLKNLLRELEIKIKKCL</sequence>
<dbReference type="InterPro" id="IPR007709">
    <property type="entry name" value="N-FG_amidohydro"/>
</dbReference>
<proteinExistence type="predicted"/>
<dbReference type="Proteomes" id="UP000288322">
    <property type="component" value="Unassembled WGS sequence"/>
</dbReference>
<keyword evidence="1" id="KW-0378">Hydrolase</keyword>
<comment type="caution">
    <text evidence="1">The sequence shown here is derived from an EMBL/GenBank/DDBJ whole genome shotgun (WGS) entry which is preliminary data.</text>
</comment>
<dbReference type="EMBL" id="QNZH01000243">
    <property type="protein sequence ID" value="RTZ88124.1"/>
    <property type="molecule type" value="Genomic_DNA"/>
</dbReference>
<dbReference type="EC" id="3.5.1.68" evidence="1"/>
<accession>A0A432GR13</accession>
<evidence type="ECO:0000313" key="4">
    <source>
        <dbReference type="Proteomes" id="UP000288322"/>
    </source>
</evidence>
<dbReference type="NCBIfam" id="TIGR02017">
    <property type="entry name" value="hutG_amidohyd"/>
    <property type="match status" value="1"/>
</dbReference>
<dbReference type="Pfam" id="PF05013">
    <property type="entry name" value="FGase"/>
    <property type="match status" value="1"/>
</dbReference>
<dbReference type="GO" id="GO:0050129">
    <property type="term" value="F:N-formylglutamate deformylase activity"/>
    <property type="evidence" value="ECO:0007669"/>
    <property type="project" value="UniProtKB-EC"/>
</dbReference>
<dbReference type="AlphaFoldDB" id="A0A432GR13"/>